<dbReference type="Gene3D" id="3.10.50.30">
    <property type="entry name" value="Transcription elongation factor, GreA/GreB, C-terminal domain"/>
    <property type="match status" value="1"/>
</dbReference>
<evidence type="ECO:0000256" key="6">
    <source>
        <dbReference type="ARBA" id="ARBA00024916"/>
    </source>
</evidence>
<sequence>MTQSQDLYISRKGLEELRQELDELLGERREGTARIKEAREFGDLSENAEYIEAKNKQSFIEGRIAEIEAILKVAKIIDENNKSNGRVALGSKVKVKINGELREYTITGSNEARPEEGKISNESPLGQALMGRKKSDIVEIETPDGIRRYTVEGVR</sequence>
<feature type="domain" description="Transcription elongation factor GreA/GreB C-terminal" evidence="10">
    <location>
        <begin position="83"/>
        <end position="154"/>
    </location>
</feature>
<evidence type="ECO:0000259" key="11">
    <source>
        <dbReference type="Pfam" id="PF03449"/>
    </source>
</evidence>
<dbReference type="GO" id="GO:0006354">
    <property type="term" value="P:DNA-templated transcription elongation"/>
    <property type="evidence" value="ECO:0007669"/>
    <property type="project" value="TreeGrafter"/>
</dbReference>
<name>A0A1F4NRZ0_UNCK3</name>
<dbReference type="InterPro" id="IPR001437">
    <property type="entry name" value="Tscrpt_elong_fac_GreA/B_C"/>
</dbReference>
<dbReference type="GO" id="GO:0070063">
    <property type="term" value="F:RNA polymerase binding"/>
    <property type="evidence" value="ECO:0007669"/>
    <property type="project" value="InterPro"/>
</dbReference>
<keyword evidence="3 8" id="KW-0805">Transcription regulation</keyword>
<dbReference type="GO" id="GO:0032784">
    <property type="term" value="P:regulation of DNA-templated transcription elongation"/>
    <property type="evidence" value="ECO:0007669"/>
    <property type="project" value="UniProtKB-UniRule"/>
</dbReference>
<dbReference type="SUPFAM" id="SSF46557">
    <property type="entry name" value="GreA transcript cleavage protein, N-terminal domain"/>
    <property type="match status" value="1"/>
</dbReference>
<dbReference type="EMBL" id="META01000004">
    <property type="protein sequence ID" value="OGB74136.1"/>
    <property type="molecule type" value="Genomic_DNA"/>
</dbReference>
<dbReference type="PANTHER" id="PTHR30437">
    <property type="entry name" value="TRANSCRIPTION ELONGATION FACTOR GREA"/>
    <property type="match status" value="1"/>
</dbReference>
<comment type="function">
    <text evidence="6 8 9">Necessary for efficient RNA polymerase transcription elongation past template-encoded arresting sites. The arresting sites in DNA have the property of trapping a certain fraction of elongating RNA polymerases that pass through, resulting in locked ternary complexes. Cleavage of the nascent transcript by cleavage factors such as GreA or GreB allows the resumption of elongation from the new 3'terminus. GreA releases sequences of 2 to 3 nucleotides.</text>
</comment>
<evidence type="ECO:0000256" key="4">
    <source>
        <dbReference type="ARBA" id="ARBA00023125"/>
    </source>
</evidence>
<keyword evidence="5 8" id="KW-0804">Transcription</keyword>
<organism evidence="12 13">
    <name type="scientific">candidate division Kazan bacterium RBG_13_50_9</name>
    <dbReference type="NCBI Taxonomy" id="1798535"/>
    <lineage>
        <taxon>Bacteria</taxon>
        <taxon>Bacteria division Kazan-3B-28</taxon>
    </lineage>
</organism>
<dbReference type="NCBIfam" id="TIGR01462">
    <property type="entry name" value="greA"/>
    <property type="match status" value="1"/>
</dbReference>
<dbReference type="Proteomes" id="UP000176651">
    <property type="component" value="Unassembled WGS sequence"/>
</dbReference>
<dbReference type="FunFam" id="1.10.287.180:FF:000001">
    <property type="entry name" value="Transcription elongation factor GreA"/>
    <property type="match status" value="1"/>
</dbReference>
<dbReference type="GO" id="GO:0003746">
    <property type="term" value="F:translation elongation factor activity"/>
    <property type="evidence" value="ECO:0007669"/>
    <property type="project" value="UniProtKB-KW"/>
</dbReference>
<dbReference type="STRING" id="1798535.A2V68_02280"/>
<evidence type="ECO:0000313" key="12">
    <source>
        <dbReference type="EMBL" id="OGB74136.1"/>
    </source>
</evidence>
<proteinExistence type="inferred from homology"/>
<evidence type="ECO:0000256" key="1">
    <source>
        <dbReference type="ARBA" id="ARBA00008213"/>
    </source>
</evidence>
<keyword evidence="12" id="KW-0251">Elongation factor</keyword>
<evidence type="ECO:0000256" key="5">
    <source>
        <dbReference type="ARBA" id="ARBA00023163"/>
    </source>
</evidence>
<accession>A0A1F4NRZ0</accession>
<dbReference type="Pfam" id="PF01272">
    <property type="entry name" value="GreA_GreB"/>
    <property type="match status" value="1"/>
</dbReference>
<dbReference type="InterPro" id="IPR036805">
    <property type="entry name" value="Tscrpt_elong_fac_GreA/B_N_sf"/>
</dbReference>
<evidence type="ECO:0000313" key="13">
    <source>
        <dbReference type="Proteomes" id="UP000176651"/>
    </source>
</evidence>
<dbReference type="HAMAP" id="MF_00105">
    <property type="entry name" value="GreA_GreB"/>
    <property type="match status" value="1"/>
</dbReference>
<dbReference type="InterPro" id="IPR028624">
    <property type="entry name" value="Tscrpt_elong_fac_GreA/B"/>
</dbReference>
<dbReference type="PANTHER" id="PTHR30437:SF4">
    <property type="entry name" value="TRANSCRIPTION ELONGATION FACTOR GREA"/>
    <property type="match status" value="1"/>
</dbReference>
<evidence type="ECO:0000256" key="9">
    <source>
        <dbReference type="RuleBase" id="RU000556"/>
    </source>
</evidence>
<protein>
    <recommendedName>
        <fullName evidence="2 8">Transcription elongation factor GreA</fullName>
    </recommendedName>
    <alternativeName>
        <fullName evidence="7 8">Transcript cleavage factor GreA</fullName>
    </alternativeName>
</protein>
<dbReference type="InterPro" id="IPR023459">
    <property type="entry name" value="Tscrpt_elong_fac_GreA/B_fam"/>
</dbReference>
<gene>
    <name evidence="8" type="primary">greA</name>
    <name evidence="12" type="ORF">A2V68_02280</name>
</gene>
<dbReference type="GO" id="GO:0003677">
    <property type="term" value="F:DNA binding"/>
    <property type="evidence" value="ECO:0007669"/>
    <property type="project" value="UniProtKB-UniRule"/>
</dbReference>
<dbReference type="Gene3D" id="1.10.287.180">
    <property type="entry name" value="Transcription elongation factor, GreA/GreB, N-terminal domain"/>
    <property type="match status" value="1"/>
</dbReference>
<comment type="similarity">
    <text evidence="1 8 9">Belongs to the GreA/GreB family.</text>
</comment>
<dbReference type="AlphaFoldDB" id="A0A1F4NRZ0"/>
<feature type="domain" description="Transcription elongation factor GreA/GreB N-terminal" evidence="11">
    <location>
        <begin position="8"/>
        <end position="76"/>
    </location>
</feature>
<reference evidence="12 13" key="1">
    <citation type="journal article" date="2016" name="Nat. Commun.">
        <title>Thousands of microbial genomes shed light on interconnected biogeochemical processes in an aquifer system.</title>
        <authorList>
            <person name="Anantharaman K."/>
            <person name="Brown C.T."/>
            <person name="Hug L.A."/>
            <person name="Sharon I."/>
            <person name="Castelle C.J."/>
            <person name="Probst A.J."/>
            <person name="Thomas B.C."/>
            <person name="Singh A."/>
            <person name="Wilkins M.J."/>
            <person name="Karaoz U."/>
            <person name="Brodie E.L."/>
            <person name="Williams K.H."/>
            <person name="Hubbard S.S."/>
            <person name="Banfield J.F."/>
        </authorList>
    </citation>
    <scope>NUCLEOTIDE SEQUENCE [LARGE SCALE GENOMIC DNA]</scope>
</reference>
<dbReference type="InterPro" id="IPR036953">
    <property type="entry name" value="GreA/GreB_C_sf"/>
</dbReference>
<keyword evidence="12" id="KW-0648">Protein biosynthesis</keyword>
<dbReference type="PIRSF" id="PIRSF006092">
    <property type="entry name" value="GreA_GreB"/>
    <property type="match status" value="1"/>
</dbReference>
<evidence type="ECO:0000256" key="8">
    <source>
        <dbReference type="HAMAP-Rule" id="MF_00105"/>
    </source>
</evidence>
<dbReference type="InterPro" id="IPR006359">
    <property type="entry name" value="Tscrpt_elong_fac_GreA"/>
</dbReference>
<dbReference type="Pfam" id="PF03449">
    <property type="entry name" value="GreA_GreB_N"/>
    <property type="match status" value="1"/>
</dbReference>
<evidence type="ECO:0000256" key="3">
    <source>
        <dbReference type="ARBA" id="ARBA00023015"/>
    </source>
</evidence>
<evidence type="ECO:0000256" key="7">
    <source>
        <dbReference type="ARBA" id="ARBA00030776"/>
    </source>
</evidence>
<evidence type="ECO:0000259" key="10">
    <source>
        <dbReference type="Pfam" id="PF01272"/>
    </source>
</evidence>
<comment type="caution">
    <text evidence="12">The sequence shown here is derived from an EMBL/GenBank/DDBJ whole genome shotgun (WGS) entry which is preliminary data.</text>
</comment>
<evidence type="ECO:0000256" key="2">
    <source>
        <dbReference type="ARBA" id="ARBA00013729"/>
    </source>
</evidence>
<dbReference type="SUPFAM" id="SSF54534">
    <property type="entry name" value="FKBP-like"/>
    <property type="match status" value="1"/>
</dbReference>
<dbReference type="NCBIfam" id="NF001263">
    <property type="entry name" value="PRK00226.1-4"/>
    <property type="match status" value="1"/>
</dbReference>
<dbReference type="InterPro" id="IPR022691">
    <property type="entry name" value="Tscrpt_elong_fac_GreA/B_N"/>
</dbReference>
<keyword evidence="4 8" id="KW-0238">DNA-binding</keyword>